<dbReference type="AlphaFoldDB" id="A0A5M6IF80"/>
<dbReference type="SUPFAM" id="SSF55031">
    <property type="entry name" value="Bacterial exopeptidase dimerisation domain"/>
    <property type="match status" value="1"/>
</dbReference>
<dbReference type="PANTHER" id="PTHR32494">
    <property type="entry name" value="ALLANTOATE DEIMINASE-RELATED"/>
    <property type="match status" value="1"/>
</dbReference>
<reference evidence="5 6" key="1">
    <citation type="submission" date="2019-09" db="EMBL/GenBank/DDBJ databases">
        <title>Genome sequence of Roseospira marina, one of the more divergent members of the non-sulfur purple photosynthetic bacterial family, the Rhodospirillaceae.</title>
        <authorList>
            <person name="Meyer T."/>
            <person name="Kyndt J."/>
        </authorList>
    </citation>
    <scope>NUCLEOTIDE SEQUENCE [LARGE SCALE GENOMIC DNA]</scope>
    <source>
        <strain evidence="5 6">DSM 15113</strain>
    </source>
</reference>
<evidence type="ECO:0000256" key="2">
    <source>
        <dbReference type="ARBA" id="ARBA00022801"/>
    </source>
</evidence>
<keyword evidence="2 5" id="KW-0378">Hydrolase</keyword>
<dbReference type="NCBIfam" id="TIGR01879">
    <property type="entry name" value="hydantase"/>
    <property type="match status" value="1"/>
</dbReference>
<dbReference type="NCBIfam" id="NF009527">
    <property type="entry name" value="PRK12891.1"/>
    <property type="match status" value="1"/>
</dbReference>
<dbReference type="SUPFAM" id="SSF53187">
    <property type="entry name" value="Zn-dependent exopeptidases"/>
    <property type="match status" value="1"/>
</dbReference>
<dbReference type="Gene3D" id="3.40.630.10">
    <property type="entry name" value="Zn peptidases"/>
    <property type="match status" value="1"/>
</dbReference>
<comment type="cofactor">
    <cofactor evidence="3">
        <name>Zn(2+)</name>
        <dbReference type="ChEBI" id="CHEBI:29105"/>
    </cofactor>
    <text evidence="3">Binds 2 Zn(2+) ions per subunit.</text>
</comment>
<protein>
    <submittedName>
        <fullName evidence="5">Zn-dependent hydrolase</fullName>
    </submittedName>
</protein>
<dbReference type="NCBIfam" id="NF006771">
    <property type="entry name" value="PRK09290.1-5"/>
    <property type="match status" value="1"/>
</dbReference>
<evidence type="ECO:0000313" key="6">
    <source>
        <dbReference type="Proteomes" id="UP000324065"/>
    </source>
</evidence>
<gene>
    <name evidence="5" type="ORF">F1188_05945</name>
</gene>
<dbReference type="GO" id="GO:0046872">
    <property type="term" value="F:metal ion binding"/>
    <property type="evidence" value="ECO:0007669"/>
    <property type="project" value="UniProtKB-KW"/>
</dbReference>
<dbReference type="InterPro" id="IPR010158">
    <property type="entry name" value="Amidase_Cbmase"/>
</dbReference>
<feature type="binding site" evidence="3">
    <location>
        <position position="99"/>
    </location>
    <ligand>
        <name>Zn(2+)</name>
        <dbReference type="ChEBI" id="CHEBI:29105"/>
        <label>2</label>
    </ligand>
</feature>
<dbReference type="PIRSF" id="PIRSF001235">
    <property type="entry name" value="Amidase_carbamoylase"/>
    <property type="match status" value="1"/>
</dbReference>
<feature type="binding site" evidence="3">
    <location>
        <position position="88"/>
    </location>
    <ligand>
        <name>Zn(2+)</name>
        <dbReference type="ChEBI" id="CHEBI:29105"/>
        <label>1</label>
    </ligand>
</feature>
<dbReference type="CDD" id="cd03884">
    <property type="entry name" value="M20_bAS"/>
    <property type="match status" value="1"/>
</dbReference>
<keyword evidence="6" id="KW-1185">Reference proteome</keyword>
<dbReference type="GO" id="GO:0016813">
    <property type="term" value="F:hydrolase activity, acting on carbon-nitrogen (but not peptide) bonds, in linear amidines"/>
    <property type="evidence" value="ECO:0007669"/>
    <property type="project" value="InterPro"/>
</dbReference>
<feature type="domain" description="Peptidase M20 dimerisation" evidence="4">
    <location>
        <begin position="216"/>
        <end position="314"/>
    </location>
</feature>
<dbReference type="PANTHER" id="PTHR32494:SF5">
    <property type="entry name" value="ALLANTOATE AMIDOHYDROLASE"/>
    <property type="match status" value="1"/>
</dbReference>
<dbReference type="NCBIfam" id="NF006769">
    <property type="entry name" value="PRK09290.1-3"/>
    <property type="match status" value="1"/>
</dbReference>
<dbReference type="InterPro" id="IPR011650">
    <property type="entry name" value="Peptidase_M20_dimer"/>
</dbReference>
<evidence type="ECO:0000259" key="4">
    <source>
        <dbReference type="Pfam" id="PF07687"/>
    </source>
</evidence>
<keyword evidence="3" id="KW-0862">Zinc</keyword>
<dbReference type="OrthoDB" id="9808195at2"/>
<keyword evidence="3" id="KW-0479">Metal-binding</keyword>
<feature type="binding site" evidence="3">
    <location>
        <position position="197"/>
    </location>
    <ligand>
        <name>Zn(2+)</name>
        <dbReference type="ChEBI" id="CHEBI:29105"/>
        <label>1</label>
    </ligand>
</feature>
<accession>A0A5M6IF80</accession>
<evidence type="ECO:0000256" key="1">
    <source>
        <dbReference type="ARBA" id="ARBA00006153"/>
    </source>
</evidence>
<dbReference type="EMBL" id="VWPJ01000004">
    <property type="protein sequence ID" value="KAA5606409.1"/>
    <property type="molecule type" value="Genomic_DNA"/>
</dbReference>
<name>A0A5M6IF80_9PROT</name>
<dbReference type="Pfam" id="PF01546">
    <property type="entry name" value="Peptidase_M20"/>
    <property type="match status" value="1"/>
</dbReference>
<dbReference type="Pfam" id="PF07687">
    <property type="entry name" value="M20_dimer"/>
    <property type="match status" value="1"/>
</dbReference>
<dbReference type="Gene3D" id="3.30.70.360">
    <property type="match status" value="1"/>
</dbReference>
<evidence type="ECO:0000313" key="5">
    <source>
        <dbReference type="EMBL" id="KAA5606409.1"/>
    </source>
</evidence>
<sequence>MTAPTAPTITPDGNRLWRSLMEMAEIGPIPGGGSGRQALTDLDAAGRALFSGWCRESGLTLETDAIGNLFARRPGTDPTLPPVMMGSHLDTQPTGGRFDGVYGVLAALEVVRSLNDAGRHTRHPLEIAVWMNEEGARYAPPMMGSGVFTGRFTEAEILDKVAQDGARLGDDLERLGWRGTRPASLAAHPVAAYFEAHIEQGPVLEADGLEVGVVTGARGQRWYDAVVTGREAHAGPTPMRLRQDALVTAATLVLAVEAIGAAHGEEASATVGILDVHPHSRNVIPGRCTLTIDLRHADTAVLDTMEAELKAAVAGLTDAGRTVELRDFWSFPVLPFDPGLVERVRAAAAARGLRHRDIVSGAGHDAVYMSMVVPTAMVFIPCVDGISHNPAEAIDPAQAATGCAVLCDAVLATAERDPLSLP</sequence>
<dbReference type="Proteomes" id="UP000324065">
    <property type="component" value="Unassembled WGS sequence"/>
</dbReference>
<proteinExistence type="inferred from homology"/>
<evidence type="ECO:0000256" key="3">
    <source>
        <dbReference type="PIRSR" id="PIRSR001235-1"/>
    </source>
</evidence>
<organism evidence="5 6">
    <name type="scientific">Roseospira marina</name>
    <dbReference type="NCBI Taxonomy" id="140057"/>
    <lineage>
        <taxon>Bacteria</taxon>
        <taxon>Pseudomonadati</taxon>
        <taxon>Pseudomonadota</taxon>
        <taxon>Alphaproteobacteria</taxon>
        <taxon>Rhodospirillales</taxon>
        <taxon>Rhodospirillaceae</taxon>
        <taxon>Roseospira</taxon>
    </lineage>
</organism>
<comment type="similarity">
    <text evidence="1">Belongs to the peptidase M20 family.</text>
</comment>
<dbReference type="RefSeq" id="WP_150061478.1">
    <property type="nucleotide sequence ID" value="NZ_JACHII010000006.1"/>
</dbReference>
<feature type="binding site" evidence="3">
    <location>
        <position position="134"/>
    </location>
    <ligand>
        <name>Zn(2+)</name>
        <dbReference type="ChEBI" id="CHEBI:29105"/>
        <label>2</label>
    </ligand>
</feature>
<feature type="binding site" evidence="3">
    <location>
        <position position="388"/>
    </location>
    <ligand>
        <name>Zn(2+)</name>
        <dbReference type="ChEBI" id="CHEBI:29105"/>
        <label>2</label>
    </ligand>
</feature>
<comment type="caution">
    <text evidence="5">The sequence shown here is derived from an EMBL/GenBank/DDBJ whole genome shotgun (WGS) entry which is preliminary data.</text>
</comment>
<feature type="binding site" evidence="3">
    <location>
        <position position="99"/>
    </location>
    <ligand>
        <name>Zn(2+)</name>
        <dbReference type="ChEBI" id="CHEBI:29105"/>
        <label>1</label>
    </ligand>
</feature>
<dbReference type="InterPro" id="IPR002933">
    <property type="entry name" value="Peptidase_M20"/>
</dbReference>
<dbReference type="InterPro" id="IPR036264">
    <property type="entry name" value="Bact_exopeptidase_dim_dom"/>
</dbReference>